<feature type="transmembrane region" description="Helical" evidence="1">
    <location>
        <begin position="79"/>
        <end position="101"/>
    </location>
</feature>
<keyword evidence="1" id="KW-0472">Membrane</keyword>
<evidence type="ECO:0000256" key="1">
    <source>
        <dbReference type="SAM" id="Phobius"/>
    </source>
</evidence>
<feature type="transmembrane region" description="Helical" evidence="1">
    <location>
        <begin position="251"/>
        <end position="273"/>
    </location>
</feature>
<accession>A0A644X190</accession>
<reference evidence="2" key="1">
    <citation type="submission" date="2019-08" db="EMBL/GenBank/DDBJ databases">
        <authorList>
            <person name="Kucharzyk K."/>
            <person name="Murdoch R.W."/>
            <person name="Higgins S."/>
            <person name="Loffler F."/>
        </authorList>
    </citation>
    <scope>NUCLEOTIDE SEQUENCE</scope>
</reference>
<dbReference type="EMBL" id="VSSQ01001595">
    <property type="protein sequence ID" value="MPM09651.1"/>
    <property type="molecule type" value="Genomic_DNA"/>
</dbReference>
<feature type="transmembrane region" description="Helical" evidence="1">
    <location>
        <begin position="176"/>
        <end position="201"/>
    </location>
</feature>
<dbReference type="AlphaFoldDB" id="A0A644X190"/>
<evidence type="ECO:0008006" key="3">
    <source>
        <dbReference type="Google" id="ProtNLM"/>
    </source>
</evidence>
<name>A0A644X190_9ZZZZ</name>
<evidence type="ECO:0000313" key="2">
    <source>
        <dbReference type="EMBL" id="MPM09651.1"/>
    </source>
</evidence>
<protein>
    <recommendedName>
        <fullName evidence="3">DUF2232 domain-containing protein</fullName>
    </recommendedName>
</protein>
<keyword evidence="1" id="KW-1133">Transmembrane helix</keyword>
<gene>
    <name evidence="2" type="ORF">SDC9_55973</name>
</gene>
<proteinExistence type="predicted"/>
<organism evidence="2">
    <name type="scientific">bioreactor metagenome</name>
    <dbReference type="NCBI Taxonomy" id="1076179"/>
    <lineage>
        <taxon>unclassified sequences</taxon>
        <taxon>metagenomes</taxon>
        <taxon>ecological metagenomes</taxon>
    </lineage>
</organism>
<sequence>MNQKNREAVKYLLIAVGVSFVLSRLMVGNFLFTIPLMVLAPKFSDRKGELLPVILVGALILLTELIRSRNALSSEEGRILLVIGLFIPSVLLVASAVWIASVNQRTVYRYLASCLFGVVASFAVVIWFSKPTEPLMRVNSVMYETFRLILGQASGTTDSVLPMAEDAIKGVYHMSVLMIGAVLAPLCMALVGFASFLAMSYQARFDGGFSVRVSKWKVPDHLIWIFLGSWTVVLLLILAKAGYLARALSLQVALGSAVLYAVQGMAIVTHFMLRKGIAVNTGRLVTTTFLLAFLIPGVNLLVVFVLPLLGVTETWIVYRRNE</sequence>
<feature type="transmembrane region" description="Helical" evidence="1">
    <location>
        <begin position="221"/>
        <end position="239"/>
    </location>
</feature>
<feature type="transmembrane region" description="Helical" evidence="1">
    <location>
        <begin position="107"/>
        <end position="128"/>
    </location>
</feature>
<feature type="transmembrane region" description="Helical" evidence="1">
    <location>
        <begin position="293"/>
        <end position="318"/>
    </location>
</feature>
<keyword evidence="1" id="KW-0812">Transmembrane</keyword>
<feature type="transmembrane region" description="Helical" evidence="1">
    <location>
        <begin position="50"/>
        <end position="67"/>
    </location>
</feature>
<comment type="caution">
    <text evidence="2">The sequence shown here is derived from an EMBL/GenBank/DDBJ whole genome shotgun (WGS) entry which is preliminary data.</text>
</comment>
<feature type="transmembrane region" description="Helical" evidence="1">
    <location>
        <begin position="12"/>
        <end position="38"/>
    </location>
</feature>